<evidence type="ECO:0000313" key="2">
    <source>
        <dbReference type="Proteomes" id="UP001234297"/>
    </source>
</evidence>
<dbReference type="Proteomes" id="UP001234297">
    <property type="component" value="Chromosome 4"/>
</dbReference>
<comment type="caution">
    <text evidence="1">The sequence shown here is derived from an EMBL/GenBank/DDBJ whole genome shotgun (WGS) entry which is preliminary data.</text>
</comment>
<sequence>MQECPSKPPTSERSFTFGSSQFKLPPPSSLRRGEESELTESEDHTPKELDSIEGTSLKQVSTPLRVMTVMPELRTKRCRPSPNDGFTSAKKSKSHPL</sequence>
<evidence type="ECO:0000313" key="1">
    <source>
        <dbReference type="EMBL" id="KAJ8617015.1"/>
    </source>
</evidence>
<keyword evidence="2" id="KW-1185">Reference proteome</keyword>
<protein>
    <submittedName>
        <fullName evidence="1">Uncharacterized protein</fullName>
    </submittedName>
</protein>
<name>A0ACC2K7H2_PERAE</name>
<gene>
    <name evidence="1" type="ORF">MRB53_013201</name>
</gene>
<dbReference type="EMBL" id="CM056812">
    <property type="protein sequence ID" value="KAJ8617015.1"/>
    <property type="molecule type" value="Genomic_DNA"/>
</dbReference>
<proteinExistence type="predicted"/>
<accession>A0ACC2K7H2</accession>
<organism evidence="1 2">
    <name type="scientific">Persea americana</name>
    <name type="common">Avocado</name>
    <dbReference type="NCBI Taxonomy" id="3435"/>
    <lineage>
        <taxon>Eukaryota</taxon>
        <taxon>Viridiplantae</taxon>
        <taxon>Streptophyta</taxon>
        <taxon>Embryophyta</taxon>
        <taxon>Tracheophyta</taxon>
        <taxon>Spermatophyta</taxon>
        <taxon>Magnoliopsida</taxon>
        <taxon>Magnoliidae</taxon>
        <taxon>Laurales</taxon>
        <taxon>Lauraceae</taxon>
        <taxon>Persea</taxon>
    </lineage>
</organism>
<reference evidence="1 2" key="1">
    <citation type="journal article" date="2022" name="Hortic Res">
        <title>A haplotype resolved chromosomal level avocado genome allows analysis of novel avocado genes.</title>
        <authorList>
            <person name="Nath O."/>
            <person name="Fletcher S.J."/>
            <person name="Hayward A."/>
            <person name="Shaw L.M."/>
            <person name="Masouleh A.K."/>
            <person name="Furtado A."/>
            <person name="Henry R.J."/>
            <person name="Mitter N."/>
        </authorList>
    </citation>
    <scope>NUCLEOTIDE SEQUENCE [LARGE SCALE GENOMIC DNA]</scope>
    <source>
        <strain evidence="2">cv. Hass</strain>
    </source>
</reference>